<gene>
    <name evidence="8" type="ORF">HMPREF9225_1046</name>
</gene>
<dbReference type="Proteomes" id="UP000003280">
    <property type="component" value="Unassembled WGS sequence"/>
</dbReference>
<dbReference type="AlphaFoldDB" id="E0NLK7"/>
<keyword evidence="5 6" id="KW-0472">Membrane</keyword>
<evidence type="ECO:0000313" key="9">
    <source>
        <dbReference type="Proteomes" id="UP000003280"/>
    </source>
</evidence>
<dbReference type="PANTHER" id="PTHR34697">
    <property type="entry name" value="PHOSPHATIDYLGLYCEROL LYSYLTRANSFERASE"/>
    <property type="match status" value="1"/>
</dbReference>
<comment type="caution">
    <text evidence="8">The sequence shown here is derived from an EMBL/GenBank/DDBJ whole genome shotgun (WGS) entry which is preliminary data.</text>
</comment>
<sequence length="599" mass="70135">MEAERSIKTAVAKTFNEKRPVKGLSFNRKNYNKYFLYSAFVLLFLVSFQLIFSSAVYTVKFLHGKDKEYLKDIFNLSRFIFFALSTLNFIIFFDLVKKKRYAYLLELFSLFLLICLRIIRHGILGKYLVPIYLYIFIVLYLNNGYFTVNVVGFKRKSFIRSLLATLTIIFTQSIILVVFTSKRFNLHLPIEEILKNAFYGIFGISTLDIYLPKNIFLRYQSTIWLQLIFALIVFLAIALKPIFEKSYNTNIDDVKSFIIENGKNPLSYLILEEDKNIFYSERVRGLVGYKIVNGVFVILGDIVVEEGGENIFIEELLEFCKYQKLEILFLNSTGEYKKELLSLGLHQAKYGEDCIFTLDEYDLKGKRAQKIRTAINKSKKLGVEVHEYKIEEGRDEFIENSFREITDAWIKNKGSMMMEFTVGSMNLEAPENRRYFYSILDGVIIAFVVFVPYDNRKGYIADITRRHEGAPQGAIESIIYDGFMTLKEEGAEEGNMGLCPLYNVVDDFSGFNEKFLNEIYERFSKFYNFKALRHSKEKYGPTTWKNRYLYYSGKNFFKILTAIVLCHFPKNMWKYVSTQILDFVKDKISTERSTKDDLQ</sequence>
<dbReference type="InterPro" id="IPR016181">
    <property type="entry name" value="Acyl_CoA_acyltransferase"/>
</dbReference>
<accession>E0NLK7</accession>
<evidence type="ECO:0000259" key="7">
    <source>
        <dbReference type="Pfam" id="PF09924"/>
    </source>
</evidence>
<dbReference type="InterPro" id="IPR051211">
    <property type="entry name" value="PG_lysyltransferase"/>
</dbReference>
<reference evidence="8 9" key="1">
    <citation type="submission" date="2010-07" db="EMBL/GenBank/DDBJ databases">
        <authorList>
            <person name="Muzny D."/>
            <person name="Qin X."/>
            <person name="Deng J."/>
            <person name="Jiang H."/>
            <person name="Liu Y."/>
            <person name="Qu J."/>
            <person name="Song X.-Z."/>
            <person name="Zhang L."/>
            <person name="Thornton R."/>
            <person name="Coyle M."/>
            <person name="Francisco L."/>
            <person name="Jackson L."/>
            <person name="Javaid M."/>
            <person name="Korchina V."/>
            <person name="Kovar C."/>
            <person name="Mata R."/>
            <person name="Mathew T."/>
            <person name="Ngo R."/>
            <person name="Nguyen L."/>
            <person name="Nguyen N."/>
            <person name="Okwuonu G."/>
            <person name="Ongeri F."/>
            <person name="Pham C."/>
            <person name="Simmons D."/>
            <person name="Wilczek-Boney K."/>
            <person name="Hale W."/>
            <person name="Jakkamsetti A."/>
            <person name="Pham P."/>
            <person name="Ruth R."/>
            <person name="San Lucas F."/>
            <person name="Warren J."/>
            <person name="Zhang J."/>
            <person name="Zhao Z."/>
            <person name="Zhou C."/>
            <person name="Zhu D."/>
            <person name="Lee S."/>
            <person name="Bess C."/>
            <person name="Blankenburg K."/>
            <person name="Forbes L."/>
            <person name="Fu Q."/>
            <person name="Gubbala S."/>
            <person name="Hirani K."/>
            <person name="Jayaseelan J.C."/>
            <person name="Lara F."/>
            <person name="Munidasa M."/>
            <person name="Palculict T."/>
            <person name="Patil S."/>
            <person name="Pu L.-L."/>
            <person name="Saada N."/>
            <person name="Tang L."/>
            <person name="Weissenberger G."/>
            <person name="Zhu Y."/>
            <person name="Hemphill L."/>
            <person name="Shang Y."/>
            <person name="Youmans B."/>
            <person name="Ayvaz T."/>
            <person name="Ross M."/>
            <person name="Santibanez J."/>
            <person name="Aqrawi P."/>
            <person name="Gross S."/>
            <person name="Joshi V."/>
            <person name="Fowler G."/>
            <person name="Nazareth L."/>
            <person name="Reid J."/>
            <person name="Worley K."/>
            <person name="Petrosino J."/>
            <person name="Highlander S."/>
            <person name="Gibbs R."/>
        </authorList>
    </citation>
    <scope>NUCLEOTIDE SEQUENCE [LARGE SCALE GENOMIC DNA]</scope>
    <source>
        <strain evidence="8 9">ATCC BAA-1640</strain>
    </source>
</reference>
<dbReference type="STRING" id="862517.HMPREF9225_1046"/>
<dbReference type="eggNOG" id="COG2898">
    <property type="taxonomic scope" value="Bacteria"/>
</dbReference>
<evidence type="ECO:0000256" key="4">
    <source>
        <dbReference type="ARBA" id="ARBA00022989"/>
    </source>
</evidence>
<dbReference type="SUPFAM" id="SSF55729">
    <property type="entry name" value="Acyl-CoA N-acyltransferases (Nat)"/>
    <property type="match status" value="1"/>
</dbReference>
<dbReference type="GO" id="GO:0016755">
    <property type="term" value="F:aminoacyltransferase activity"/>
    <property type="evidence" value="ECO:0007669"/>
    <property type="project" value="TreeGrafter"/>
</dbReference>
<feature type="domain" description="Phosphatidylglycerol lysyltransferase C-terminal" evidence="7">
    <location>
        <begin position="262"/>
        <end position="551"/>
    </location>
</feature>
<dbReference type="EMBL" id="AEEH01000040">
    <property type="protein sequence ID" value="EFM25318.1"/>
    <property type="molecule type" value="Genomic_DNA"/>
</dbReference>
<dbReference type="HOGENOM" id="CLU_008255_7_2_9"/>
<dbReference type="InterPro" id="IPR024320">
    <property type="entry name" value="LPG_synthase_C"/>
</dbReference>
<keyword evidence="4 6" id="KW-1133">Transmembrane helix</keyword>
<protein>
    <recommendedName>
        <fullName evidence="7">Phosphatidylglycerol lysyltransferase C-terminal domain-containing protein</fullName>
    </recommendedName>
</protein>
<feature type="transmembrane region" description="Helical" evidence="6">
    <location>
        <begin position="79"/>
        <end position="96"/>
    </location>
</feature>
<feature type="transmembrane region" description="Helical" evidence="6">
    <location>
        <begin position="131"/>
        <end position="151"/>
    </location>
</feature>
<keyword evidence="3 6" id="KW-0812">Transmembrane</keyword>
<name>E0NLK7_9FIRM</name>
<feature type="transmembrane region" description="Helical" evidence="6">
    <location>
        <begin position="163"/>
        <end position="181"/>
    </location>
</feature>
<evidence type="ECO:0000256" key="6">
    <source>
        <dbReference type="SAM" id="Phobius"/>
    </source>
</evidence>
<dbReference type="GO" id="GO:0005886">
    <property type="term" value="C:plasma membrane"/>
    <property type="evidence" value="ECO:0007669"/>
    <property type="project" value="UniProtKB-SubCell"/>
</dbReference>
<evidence type="ECO:0000256" key="2">
    <source>
        <dbReference type="ARBA" id="ARBA00022475"/>
    </source>
</evidence>
<evidence type="ECO:0000256" key="5">
    <source>
        <dbReference type="ARBA" id="ARBA00023136"/>
    </source>
</evidence>
<dbReference type="GO" id="GO:0055091">
    <property type="term" value="P:phospholipid homeostasis"/>
    <property type="evidence" value="ECO:0007669"/>
    <property type="project" value="TreeGrafter"/>
</dbReference>
<evidence type="ECO:0000313" key="8">
    <source>
        <dbReference type="EMBL" id="EFM25318.1"/>
    </source>
</evidence>
<dbReference type="Pfam" id="PF09924">
    <property type="entry name" value="LPG_synthase_C"/>
    <property type="match status" value="1"/>
</dbReference>
<dbReference type="PANTHER" id="PTHR34697:SF2">
    <property type="entry name" value="PHOSPHATIDYLGLYCEROL LYSYLTRANSFERASE"/>
    <property type="match status" value="1"/>
</dbReference>
<organism evidence="8 9">
    <name type="scientific">Peptoniphilus duerdenii ATCC BAA-1640</name>
    <dbReference type="NCBI Taxonomy" id="862517"/>
    <lineage>
        <taxon>Bacteria</taxon>
        <taxon>Bacillati</taxon>
        <taxon>Bacillota</taxon>
        <taxon>Tissierellia</taxon>
        <taxon>Tissierellales</taxon>
        <taxon>Peptoniphilaceae</taxon>
        <taxon>Peptoniphilus</taxon>
    </lineage>
</organism>
<feature type="transmembrane region" description="Helical" evidence="6">
    <location>
        <begin position="101"/>
        <end position="119"/>
    </location>
</feature>
<feature type="transmembrane region" description="Helical" evidence="6">
    <location>
        <begin position="435"/>
        <end position="453"/>
    </location>
</feature>
<proteinExistence type="predicted"/>
<feature type="transmembrane region" description="Helical" evidence="6">
    <location>
        <begin position="34"/>
        <end position="59"/>
    </location>
</feature>
<evidence type="ECO:0000256" key="1">
    <source>
        <dbReference type="ARBA" id="ARBA00004651"/>
    </source>
</evidence>
<comment type="subcellular location">
    <subcellularLocation>
        <location evidence="1">Cell membrane</location>
        <topology evidence="1">Multi-pass membrane protein</topology>
    </subcellularLocation>
</comment>
<keyword evidence="2" id="KW-1003">Cell membrane</keyword>
<evidence type="ECO:0000256" key="3">
    <source>
        <dbReference type="ARBA" id="ARBA00022692"/>
    </source>
</evidence>
<keyword evidence="9" id="KW-1185">Reference proteome</keyword>
<feature type="transmembrane region" description="Helical" evidence="6">
    <location>
        <begin position="223"/>
        <end position="243"/>
    </location>
</feature>